<organism evidence="1 2">
    <name type="scientific">Paracidovorax valerianellae</name>
    <dbReference type="NCBI Taxonomy" id="187868"/>
    <lineage>
        <taxon>Bacteria</taxon>
        <taxon>Pseudomonadati</taxon>
        <taxon>Pseudomonadota</taxon>
        <taxon>Betaproteobacteria</taxon>
        <taxon>Burkholderiales</taxon>
        <taxon>Comamonadaceae</taxon>
        <taxon>Paracidovorax</taxon>
    </lineage>
</organism>
<sequence>MDFESSRCMPLDNPRPWLLALTGTADNANMHFSTSLVAALTLGSSVALSGCSPALNWRSVPLENANLTVLLPCKPDHAARTVDLGGRQAELAMAGCEADGATFAVSHMVIEEPAQAGAVLAQWRAAVLARMQAPTTGAPESAAAPFVPKGALALPQSVRQQAQGLRADGKPVTAQAAWFARIEGRQARLYHAVVYTDTPRAGVADTFFDGLALQ</sequence>
<evidence type="ECO:0000313" key="1">
    <source>
        <dbReference type="EMBL" id="SDE16430.1"/>
    </source>
</evidence>
<dbReference type="AlphaFoldDB" id="A0A1G7ANZ6"/>
<proteinExistence type="predicted"/>
<name>A0A1G7ANZ6_9BURK</name>
<dbReference type="Proteomes" id="UP000198781">
    <property type="component" value="Unassembled WGS sequence"/>
</dbReference>
<accession>A0A1G7ANZ6</accession>
<gene>
    <name evidence="1" type="ORF">SAMN05192589_11315</name>
</gene>
<reference evidence="1 2" key="1">
    <citation type="submission" date="2016-10" db="EMBL/GenBank/DDBJ databases">
        <authorList>
            <person name="de Groot N.N."/>
        </authorList>
    </citation>
    <scope>NUCLEOTIDE SEQUENCE [LARGE SCALE GENOMIC DNA]</scope>
    <source>
        <strain evidence="1 2">DSM 16619</strain>
    </source>
</reference>
<evidence type="ECO:0000313" key="2">
    <source>
        <dbReference type="Proteomes" id="UP000198781"/>
    </source>
</evidence>
<keyword evidence="2" id="KW-1185">Reference proteome</keyword>
<dbReference type="EMBL" id="FMZC01000013">
    <property type="protein sequence ID" value="SDE16430.1"/>
    <property type="molecule type" value="Genomic_DNA"/>
</dbReference>
<dbReference type="STRING" id="187868.SAMN05192589_11315"/>
<protein>
    <submittedName>
        <fullName evidence="1">Uncharacterized protein</fullName>
    </submittedName>
</protein>